<dbReference type="EMBL" id="MFGW01000163">
    <property type="protein sequence ID" value="OGF63528.1"/>
    <property type="molecule type" value="Genomic_DNA"/>
</dbReference>
<evidence type="ECO:0000259" key="1">
    <source>
        <dbReference type="PROSITE" id="PS50990"/>
    </source>
</evidence>
<dbReference type="AlphaFoldDB" id="A0A1F5VJZ0"/>
<name>A0A1F5VJZ0_9BACT</name>
<gene>
    <name evidence="2" type="ORF">A2Y62_16425</name>
</gene>
<organism evidence="2 3">
    <name type="scientific">Candidatus Fischerbacteria bacterium RBG_13_37_8</name>
    <dbReference type="NCBI Taxonomy" id="1817863"/>
    <lineage>
        <taxon>Bacteria</taxon>
        <taxon>Candidatus Fischeribacteriota</taxon>
    </lineage>
</organism>
<feature type="domain" description="Peptidase C39" evidence="1">
    <location>
        <begin position="39"/>
        <end position="169"/>
    </location>
</feature>
<dbReference type="InterPro" id="IPR005074">
    <property type="entry name" value="Peptidase_C39"/>
</dbReference>
<dbReference type="PROSITE" id="PS50990">
    <property type="entry name" value="PEPTIDASE_C39"/>
    <property type="match status" value="1"/>
</dbReference>
<accession>A0A1F5VJZ0</accession>
<dbReference type="GO" id="GO:0008233">
    <property type="term" value="F:peptidase activity"/>
    <property type="evidence" value="ECO:0007669"/>
    <property type="project" value="InterPro"/>
</dbReference>
<comment type="caution">
    <text evidence="2">The sequence shown here is derived from an EMBL/GenBank/DDBJ whole genome shotgun (WGS) entry which is preliminary data.</text>
</comment>
<evidence type="ECO:0000313" key="3">
    <source>
        <dbReference type="Proteomes" id="UP000178943"/>
    </source>
</evidence>
<evidence type="ECO:0000313" key="2">
    <source>
        <dbReference type="EMBL" id="OGF63528.1"/>
    </source>
</evidence>
<dbReference type="Pfam" id="PF03412">
    <property type="entry name" value="Peptidase_C39"/>
    <property type="match status" value="1"/>
</dbReference>
<protein>
    <recommendedName>
        <fullName evidence="1">Peptidase C39 domain-containing protein</fullName>
    </recommendedName>
</protein>
<dbReference type="Proteomes" id="UP000178943">
    <property type="component" value="Unassembled WGS sequence"/>
</dbReference>
<dbReference type="GO" id="GO:0005524">
    <property type="term" value="F:ATP binding"/>
    <property type="evidence" value="ECO:0007669"/>
    <property type="project" value="InterPro"/>
</dbReference>
<dbReference type="Gene3D" id="3.90.70.10">
    <property type="entry name" value="Cysteine proteinases"/>
    <property type="match status" value="1"/>
</dbReference>
<dbReference type="GO" id="GO:0006508">
    <property type="term" value="P:proteolysis"/>
    <property type="evidence" value="ECO:0007669"/>
    <property type="project" value="InterPro"/>
</dbReference>
<proteinExistence type="predicted"/>
<dbReference type="GO" id="GO:0016020">
    <property type="term" value="C:membrane"/>
    <property type="evidence" value="ECO:0007669"/>
    <property type="project" value="InterPro"/>
</dbReference>
<sequence>MMIKKVFSCIIAIVILNVIFINTADEEKGKVLKVPFVKQEGRYECGVAALMSLLKWNDISFTYEEVKRGIYSESAKGTFPVSIELFLRNKKLPYQTLEGNLDMLKRLIEHDIPSIALLKSKAGFLSINHYYVVIGFEKDKIVVHDGSKAFRTMDSKKFMKKWSESSYWLLHLGGNGEWMKRSDLCRPEGISEFGPGL</sequence>
<reference evidence="2 3" key="1">
    <citation type="journal article" date="2016" name="Nat. Commun.">
        <title>Thousands of microbial genomes shed light on interconnected biogeochemical processes in an aquifer system.</title>
        <authorList>
            <person name="Anantharaman K."/>
            <person name="Brown C.T."/>
            <person name="Hug L.A."/>
            <person name="Sharon I."/>
            <person name="Castelle C.J."/>
            <person name="Probst A.J."/>
            <person name="Thomas B.C."/>
            <person name="Singh A."/>
            <person name="Wilkins M.J."/>
            <person name="Karaoz U."/>
            <person name="Brodie E.L."/>
            <person name="Williams K.H."/>
            <person name="Hubbard S.S."/>
            <person name="Banfield J.F."/>
        </authorList>
    </citation>
    <scope>NUCLEOTIDE SEQUENCE [LARGE SCALE GENOMIC DNA]</scope>
</reference>